<dbReference type="SUPFAM" id="SSF63380">
    <property type="entry name" value="Riboflavin synthase domain-like"/>
    <property type="match status" value="1"/>
</dbReference>
<evidence type="ECO:0000256" key="1">
    <source>
        <dbReference type="ARBA" id="ARBA00023002"/>
    </source>
</evidence>
<feature type="transmembrane region" description="Helical" evidence="2">
    <location>
        <begin position="108"/>
        <end position="128"/>
    </location>
</feature>
<dbReference type="PANTHER" id="PTHR11972">
    <property type="entry name" value="NADPH OXIDASE"/>
    <property type="match status" value="1"/>
</dbReference>
<dbReference type="GO" id="GO:0016491">
    <property type="term" value="F:oxidoreductase activity"/>
    <property type="evidence" value="ECO:0007669"/>
    <property type="project" value="UniProtKB-KW"/>
</dbReference>
<protein>
    <submittedName>
        <fullName evidence="3">Uncharacterized protein</fullName>
    </submittedName>
</protein>
<dbReference type="OMA" id="VYLCLPW"/>
<keyword evidence="2" id="KW-1133">Transmembrane helix</keyword>
<reference evidence="3 4" key="1">
    <citation type="journal article" date="2009" name="Science">
        <title>Green evolution and dynamic adaptations revealed by genomes of the marine picoeukaryotes Micromonas.</title>
        <authorList>
            <person name="Worden A.Z."/>
            <person name="Lee J.H."/>
            <person name="Mock T."/>
            <person name="Rouze P."/>
            <person name="Simmons M.P."/>
            <person name="Aerts A.L."/>
            <person name="Allen A.E."/>
            <person name="Cuvelier M.L."/>
            <person name="Derelle E."/>
            <person name="Everett M.V."/>
            <person name="Foulon E."/>
            <person name="Grimwood J."/>
            <person name="Gundlach H."/>
            <person name="Henrissat B."/>
            <person name="Napoli C."/>
            <person name="McDonald S.M."/>
            <person name="Parker M.S."/>
            <person name="Rombauts S."/>
            <person name="Salamov A."/>
            <person name="Von Dassow P."/>
            <person name="Badger J.H."/>
            <person name="Coutinho P.M."/>
            <person name="Demir E."/>
            <person name="Dubchak I."/>
            <person name="Gentemann C."/>
            <person name="Eikrem W."/>
            <person name="Gready J.E."/>
            <person name="John U."/>
            <person name="Lanier W."/>
            <person name="Lindquist E.A."/>
            <person name="Lucas S."/>
            <person name="Mayer K.F."/>
            <person name="Moreau H."/>
            <person name="Not F."/>
            <person name="Otillar R."/>
            <person name="Panaud O."/>
            <person name="Pangilinan J."/>
            <person name="Paulsen I."/>
            <person name="Piegu B."/>
            <person name="Poliakov A."/>
            <person name="Robbens S."/>
            <person name="Schmutz J."/>
            <person name="Toulza E."/>
            <person name="Wyss T."/>
            <person name="Zelensky A."/>
            <person name="Zhou K."/>
            <person name="Armbrust E.V."/>
            <person name="Bhattacharya D."/>
            <person name="Goodenough U.W."/>
            <person name="Van de Peer Y."/>
            <person name="Grigoriev I.V."/>
        </authorList>
    </citation>
    <scope>NUCLEOTIDE SEQUENCE [LARGE SCALE GENOMIC DNA]</scope>
    <source>
        <strain evidence="4">RCC299 / NOUM17</strain>
    </source>
</reference>
<dbReference type="InParanoid" id="C1FHT3"/>
<name>C1FHT3_MICCC</name>
<evidence type="ECO:0000313" key="3">
    <source>
        <dbReference type="EMBL" id="ACO69875.1"/>
    </source>
</evidence>
<dbReference type="GO" id="GO:0005886">
    <property type="term" value="C:plasma membrane"/>
    <property type="evidence" value="ECO:0007669"/>
    <property type="project" value="TreeGrafter"/>
</dbReference>
<evidence type="ECO:0000256" key="2">
    <source>
        <dbReference type="SAM" id="Phobius"/>
    </source>
</evidence>
<dbReference type="EMBL" id="CP001576">
    <property type="protein sequence ID" value="ACO69875.1"/>
    <property type="molecule type" value="Genomic_DNA"/>
</dbReference>
<dbReference type="eggNOG" id="KOG0039">
    <property type="taxonomic scope" value="Eukaryota"/>
</dbReference>
<dbReference type="STRING" id="296587.C1FHT3"/>
<keyword evidence="1" id="KW-0560">Oxidoreductase</keyword>
<organism evidence="3 4">
    <name type="scientific">Micromonas commoda (strain RCC299 / NOUM17 / CCMP2709)</name>
    <name type="common">Picoplanktonic green alga</name>
    <dbReference type="NCBI Taxonomy" id="296587"/>
    <lineage>
        <taxon>Eukaryota</taxon>
        <taxon>Viridiplantae</taxon>
        <taxon>Chlorophyta</taxon>
        <taxon>Mamiellophyceae</taxon>
        <taxon>Mamiellales</taxon>
        <taxon>Mamiellaceae</taxon>
        <taxon>Micromonas</taxon>
    </lineage>
</organism>
<dbReference type="OrthoDB" id="1040979at2759"/>
<dbReference type="RefSeq" id="XP_002508617.1">
    <property type="nucleotide sequence ID" value="XM_002508571.1"/>
</dbReference>
<dbReference type="AlphaFoldDB" id="C1FHT3"/>
<dbReference type="Proteomes" id="UP000002009">
    <property type="component" value="Chromosome 10"/>
</dbReference>
<gene>
    <name evidence="3" type="ORF">MICPUN_53877</name>
</gene>
<dbReference type="InterPro" id="IPR050369">
    <property type="entry name" value="RBOH/FRE"/>
</dbReference>
<dbReference type="KEGG" id="mis:MICPUN_53877"/>
<dbReference type="SUPFAM" id="SSF52343">
    <property type="entry name" value="Ferredoxin reductase-like, C-terminal NADP-linked domain"/>
    <property type="match status" value="1"/>
</dbReference>
<keyword evidence="4" id="KW-1185">Reference proteome</keyword>
<dbReference type="InterPro" id="IPR039261">
    <property type="entry name" value="FNR_nucleotide-bd"/>
</dbReference>
<sequence length="544" mass="62097">MYMLLFLSKCHNLRGALHRTYLGEWLPIENLHHLHTFAGTFVSVEIVWHSFWHIMRWGVGGDIEFLWRHRTGVTGLISLICTPFIAYPMMFQRLKKSIPYERRKAMHYLSAVWGLSIMFHAPATNIFWVMGACVFLYLGDWLVGYFVGTFYCPTLMMTPLGESAVEIVFEHPRGFVNHGGNYVYLCLPWLGKAEWHAFSLYAHPTLENHSSVCVAKLGDWTGALHRAVPMPTAKPGWVYGPHPSPFSGATQAESMVCVASGIGITPTLGTVKFLAGSRRVNVVWMCRQPDLIEYFLRTVSFDDKAWTLIYYTGQRKLVISEEQFIQNPRILLLRGRPDLRQLILDIMHACETGGDLPRATLDKAREMYRETFRCGATQKFEALMERLQLTYSNKDLFRSALHCTMMAAHDLGKDVDEVDKVTLEGFARFVRDTSKVRGLLNARELESVFSRYDLSRDGFLSKERHFERRCSLGRCSLDGEQEKAAKLKRMVSLLVSGNAIVRDTERDYGNWQILYCGGTAAVVKTVKEMHDELGVGVSIESFDW</sequence>
<evidence type="ECO:0000313" key="4">
    <source>
        <dbReference type="Proteomes" id="UP000002009"/>
    </source>
</evidence>
<feature type="transmembrane region" description="Helical" evidence="2">
    <location>
        <begin position="134"/>
        <end position="152"/>
    </location>
</feature>
<dbReference type="Gene3D" id="3.40.50.80">
    <property type="entry name" value="Nucleotide-binding domain of ferredoxin-NADP reductase (FNR) module"/>
    <property type="match status" value="1"/>
</dbReference>
<keyword evidence="2" id="KW-0812">Transmembrane</keyword>
<keyword evidence="2" id="KW-0472">Membrane</keyword>
<dbReference type="InterPro" id="IPR017938">
    <property type="entry name" value="Riboflavin_synthase-like_b-brl"/>
</dbReference>
<dbReference type="GeneID" id="8247174"/>
<accession>C1FHT3</accession>
<feature type="transmembrane region" description="Helical" evidence="2">
    <location>
        <begin position="67"/>
        <end position="87"/>
    </location>
</feature>
<proteinExistence type="predicted"/>
<dbReference type="PANTHER" id="PTHR11972:SF153">
    <property type="entry name" value="SUPEROXIDE-GENERATING NADPH OXIDASE HEAVY CHAIN SUBUNIT A"/>
    <property type="match status" value="1"/>
</dbReference>
<dbReference type="CDD" id="cd06186">
    <property type="entry name" value="NOX_Duox_like_FAD_NADP"/>
    <property type="match status" value="1"/>
</dbReference>